<dbReference type="Proteomes" id="UP000193090">
    <property type="component" value="Unassembled WGS sequence"/>
</dbReference>
<accession>A0A1X2EL42</accession>
<dbReference type="Pfam" id="PF18702">
    <property type="entry name" value="DUF5642"/>
    <property type="match status" value="1"/>
</dbReference>
<dbReference type="OrthoDB" id="4641260at2"/>
<sequence length="227" mass="22554">MNRAGAGIAAVAALTIGCTTGPPPPAVDAGTTPVTEPGPVDPAAIRRVLGLLPADYEHTDTVDLASPAGIWGLGPDATADPPECAALADPAGARDPAARGVSGSGGGGIVYAVVAPAPEPDPALSDRCPTWRMTFARSTIDVDLIDAPHIDGVPTLGMTSRGATMVEGGGEIDSLAYTFSAYLDGYRAVTAVVVDPGSPHPQLDAGFAADLLVSAVAELRGAAQPVG</sequence>
<keyword evidence="3" id="KW-1185">Reference proteome</keyword>
<feature type="domain" description="DUF5642" evidence="1">
    <location>
        <begin position="41"/>
        <end position="220"/>
    </location>
</feature>
<organism evidence="2 3">
    <name type="scientific">Mycolicibacillus trivialis</name>
    <dbReference type="NCBI Taxonomy" id="1798"/>
    <lineage>
        <taxon>Bacteria</taxon>
        <taxon>Bacillati</taxon>
        <taxon>Actinomycetota</taxon>
        <taxon>Actinomycetes</taxon>
        <taxon>Mycobacteriales</taxon>
        <taxon>Mycobacteriaceae</taxon>
        <taxon>Mycolicibacillus</taxon>
    </lineage>
</organism>
<evidence type="ECO:0000313" key="2">
    <source>
        <dbReference type="EMBL" id="ORX05737.1"/>
    </source>
</evidence>
<gene>
    <name evidence="2" type="ORF">AWC30_07835</name>
</gene>
<proteinExistence type="predicted"/>
<comment type="caution">
    <text evidence="2">The sequence shown here is derived from an EMBL/GenBank/DDBJ whole genome shotgun (WGS) entry which is preliminary data.</text>
</comment>
<dbReference type="AlphaFoldDB" id="A0A1X2EL42"/>
<name>A0A1X2EL42_9MYCO</name>
<evidence type="ECO:0000259" key="1">
    <source>
        <dbReference type="Pfam" id="PF18702"/>
    </source>
</evidence>
<dbReference type="EMBL" id="LQPZ01000017">
    <property type="protein sequence ID" value="ORX05737.1"/>
    <property type="molecule type" value="Genomic_DNA"/>
</dbReference>
<evidence type="ECO:0000313" key="3">
    <source>
        <dbReference type="Proteomes" id="UP000193090"/>
    </source>
</evidence>
<dbReference type="RefSeq" id="WP_109561970.1">
    <property type="nucleotide sequence ID" value="NZ_JACKSN010000083.1"/>
</dbReference>
<dbReference type="InterPro" id="IPR041313">
    <property type="entry name" value="DUF5642"/>
</dbReference>
<dbReference type="STRING" id="1798.AWC30_07835"/>
<protein>
    <recommendedName>
        <fullName evidence="1">DUF5642 domain-containing protein</fullName>
    </recommendedName>
</protein>
<reference evidence="2 3" key="1">
    <citation type="submission" date="2016-01" db="EMBL/GenBank/DDBJ databases">
        <title>The new phylogeny of the genus Mycobacterium.</title>
        <authorList>
            <person name="Tarcisio F."/>
            <person name="Conor M."/>
            <person name="Antonella G."/>
            <person name="Elisabetta G."/>
            <person name="Giulia F.S."/>
            <person name="Sara T."/>
            <person name="Anna F."/>
            <person name="Clotilde B."/>
            <person name="Roberto B."/>
            <person name="Veronica D.S."/>
            <person name="Fabio R."/>
            <person name="Monica P."/>
            <person name="Olivier J."/>
            <person name="Enrico T."/>
            <person name="Nicola S."/>
        </authorList>
    </citation>
    <scope>NUCLEOTIDE SEQUENCE [LARGE SCALE GENOMIC DNA]</scope>
    <source>
        <strain evidence="2 3">DSM 44153</strain>
    </source>
</reference>
<dbReference type="PROSITE" id="PS51257">
    <property type="entry name" value="PROKAR_LIPOPROTEIN"/>
    <property type="match status" value="1"/>
</dbReference>